<sequence length="238" mass="26923">MDRPMFDQPATADSTHLKALLTALEAGKRFLDALLSFPAYDYHIISFSEWMRLPTVIMTVAKLCMPTDAHIAIGWDFKAAQERVRLDLCLESLCYRMQSLSTYDKRKQPHPDFWYAMRFINDLTRTWYIRKIRPQMQSVASSQPTPNDTMGQAISDKSGPSSDPRSTHSFPLTGDRYSALAGISHMGDINLDIDGAAEDDYGPFSHMKSADFDMEQFFDMGIWSDESYVGFAGGSLPF</sequence>
<feature type="compositionally biased region" description="Polar residues" evidence="1">
    <location>
        <begin position="158"/>
        <end position="169"/>
    </location>
</feature>
<comment type="caution">
    <text evidence="2">The sequence shown here is derived from an EMBL/GenBank/DDBJ whole genome shotgun (WGS) entry which is preliminary data.</text>
</comment>
<keyword evidence="3" id="KW-1185">Reference proteome</keyword>
<protein>
    <submittedName>
        <fullName evidence="2">Uncharacterized protein</fullName>
    </submittedName>
</protein>
<feature type="compositionally biased region" description="Polar residues" evidence="1">
    <location>
        <begin position="138"/>
        <end position="152"/>
    </location>
</feature>
<evidence type="ECO:0000313" key="2">
    <source>
        <dbReference type="EMBL" id="KAJ4374900.1"/>
    </source>
</evidence>
<dbReference type="OrthoDB" id="5424793at2759"/>
<organism evidence="2 3">
    <name type="scientific">Neocucurbitaria cava</name>
    <dbReference type="NCBI Taxonomy" id="798079"/>
    <lineage>
        <taxon>Eukaryota</taxon>
        <taxon>Fungi</taxon>
        <taxon>Dikarya</taxon>
        <taxon>Ascomycota</taxon>
        <taxon>Pezizomycotina</taxon>
        <taxon>Dothideomycetes</taxon>
        <taxon>Pleosporomycetidae</taxon>
        <taxon>Pleosporales</taxon>
        <taxon>Pleosporineae</taxon>
        <taxon>Cucurbitariaceae</taxon>
        <taxon>Neocucurbitaria</taxon>
    </lineage>
</organism>
<evidence type="ECO:0000256" key="1">
    <source>
        <dbReference type="SAM" id="MobiDB-lite"/>
    </source>
</evidence>
<evidence type="ECO:0000313" key="3">
    <source>
        <dbReference type="Proteomes" id="UP001140560"/>
    </source>
</evidence>
<dbReference type="Proteomes" id="UP001140560">
    <property type="component" value="Unassembled WGS sequence"/>
</dbReference>
<dbReference type="AlphaFoldDB" id="A0A9W9CPL6"/>
<accession>A0A9W9CPL6</accession>
<name>A0A9W9CPL6_9PLEO</name>
<feature type="region of interest" description="Disordered" evidence="1">
    <location>
        <begin position="138"/>
        <end position="169"/>
    </location>
</feature>
<proteinExistence type="predicted"/>
<reference evidence="2" key="1">
    <citation type="submission" date="2022-10" db="EMBL/GenBank/DDBJ databases">
        <title>Tapping the CABI collections for fungal endophytes: first genome assemblies for Collariella, Neodidymelliopsis, Ascochyta clinopodiicola, Didymella pomorum, Didymosphaeria variabile, Neocosmospora piperis and Neocucurbitaria cava.</title>
        <authorList>
            <person name="Hill R."/>
        </authorList>
    </citation>
    <scope>NUCLEOTIDE SEQUENCE</scope>
    <source>
        <strain evidence="2">IMI 356814</strain>
    </source>
</reference>
<gene>
    <name evidence="2" type="ORF">N0V83_001978</name>
</gene>
<dbReference type="EMBL" id="JAPEUY010000003">
    <property type="protein sequence ID" value="KAJ4374900.1"/>
    <property type="molecule type" value="Genomic_DNA"/>
</dbReference>